<sequence length="185" mass="21174">MESLVLDIPFVCKSWYKATLDPLCWEQLIFPEMETWPLFINPRFSDPFISRLMDAFQFSGEFPATEFIKSVVKRSHRSAVKIVLPRCCTEESLIYVADECPGLKILVLPPDLHNENLVFKLPNLVGNWKYLEQLELGSSINMPEILYQISIHCKNFVSLSVKRADIGEEDALAIVSLLPNMSTCF</sequence>
<evidence type="ECO:0000313" key="1">
    <source>
        <dbReference type="EMBL" id="KAA8548330.1"/>
    </source>
</evidence>
<dbReference type="EMBL" id="CM018031">
    <property type="protein sequence ID" value="KAA8548330.1"/>
    <property type="molecule type" value="Genomic_DNA"/>
</dbReference>
<dbReference type="Proteomes" id="UP000325577">
    <property type="component" value="Linkage Group LG0"/>
</dbReference>
<proteinExistence type="predicted"/>
<name>A0A5J5C2F3_9ASTE</name>
<dbReference type="PANTHER" id="PTHR38926">
    <property type="entry name" value="F-BOX DOMAIN CONTAINING PROTEIN, EXPRESSED"/>
    <property type="match status" value="1"/>
</dbReference>
<keyword evidence="2" id="KW-1185">Reference proteome</keyword>
<dbReference type="OrthoDB" id="1929062at2759"/>
<accession>A0A5J5C2F3</accession>
<dbReference type="SUPFAM" id="SSF52047">
    <property type="entry name" value="RNI-like"/>
    <property type="match status" value="1"/>
</dbReference>
<gene>
    <name evidence="1" type="ORF">F0562_000014</name>
</gene>
<organism evidence="1 2">
    <name type="scientific">Nyssa sinensis</name>
    <dbReference type="NCBI Taxonomy" id="561372"/>
    <lineage>
        <taxon>Eukaryota</taxon>
        <taxon>Viridiplantae</taxon>
        <taxon>Streptophyta</taxon>
        <taxon>Embryophyta</taxon>
        <taxon>Tracheophyta</taxon>
        <taxon>Spermatophyta</taxon>
        <taxon>Magnoliopsida</taxon>
        <taxon>eudicotyledons</taxon>
        <taxon>Gunneridae</taxon>
        <taxon>Pentapetalae</taxon>
        <taxon>asterids</taxon>
        <taxon>Cornales</taxon>
        <taxon>Nyssaceae</taxon>
        <taxon>Nyssa</taxon>
    </lineage>
</organism>
<evidence type="ECO:0000313" key="2">
    <source>
        <dbReference type="Proteomes" id="UP000325577"/>
    </source>
</evidence>
<dbReference type="AlphaFoldDB" id="A0A5J5C2F3"/>
<dbReference type="PANTHER" id="PTHR38926:SF5">
    <property type="entry name" value="F-BOX AND LEUCINE-RICH REPEAT PROTEIN 6"/>
    <property type="match status" value="1"/>
</dbReference>
<protein>
    <recommendedName>
        <fullName evidence="3">F-box domain-containing protein</fullName>
    </recommendedName>
</protein>
<dbReference type="Gene3D" id="3.80.10.10">
    <property type="entry name" value="Ribonuclease Inhibitor"/>
    <property type="match status" value="1"/>
</dbReference>
<reference evidence="1 2" key="1">
    <citation type="submission" date="2019-09" db="EMBL/GenBank/DDBJ databases">
        <title>A chromosome-level genome assembly of the Chinese tupelo Nyssa sinensis.</title>
        <authorList>
            <person name="Yang X."/>
            <person name="Kang M."/>
            <person name="Yang Y."/>
            <person name="Xiong H."/>
            <person name="Wang M."/>
            <person name="Zhang Z."/>
            <person name="Wang Z."/>
            <person name="Wu H."/>
            <person name="Ma T."/>
            <person name="Liu J."/>
            <person name="Xi Z."/>
        </authorList>
    </citation>
    <scope>NUCLEOTIDE SEQUENCE [LARGE SCALE GENOMIC DNA]</scope>
    <source>
        <strain evidence="1">J267</strain>
        <tissue evidence="1">Leaf</tissue>
    </source>
</reference>
<dbReference type="InterPro" id="IPR032675">
    <property type="entry name" value="LRR_dom_sf"/>
</dbReference>
<evidence type="ECO:0008006" key="3">
    <source>
        <dbReference type="Google" id="ProtNLM"/>
    </source>
</evidence>